<feature type="domain" description="Jacalin-type lectin" evidence="1">
    <location>
        <begin position="49"/>
        <end position="160"/>
    </location>
</feature>
<dbReference type="SUPFAM" id="SSF51101">
    <property type="entry name" value="Mannose-binding lectins"/>
    <property type="match status" value="1"/>
</dbReference>
<evidence type="ECO:0000313" key="3">
    <source>
        <dbReference type="Proteomes" id="UP000265703"/>
    </source>
</evidence>
<keyword evidence="3" id="KW-1185">Reference proteome</keyword>
<dbReference type="PANTHER" id="PTHR46506">
    <property type="entry name" value="OS05G0143600 PROTEIN"/>
    <property type="match status" value="1"/>
</dbReference>
<dbReference type="SMART" id="SM00915">
    <property type="entry name" value="Jacalin"/>
    <property type="match status" value="1"/>
</dbReference>
<comment type="caution">
    <text evidence="2">The sequence shown here is derived from an EMBL/GenBank/DDBJ whole genome shotgun (WGS) entry which is preliminary data.</text>
</comment>
<dbReference type="AlphaFoldDB" id="A0A397ST12"/>
<reference evidence="2 3" key="1">
    <citation type="submission" date="2018-06" db="EMBL/GenBank/DDBJ databases">
        <title>Comparative genomics reveals the genomic features of Rhizophagus irregularis, R. cerebriforme, R. diaphanum and Gigaspora rosea, and their symbiotic lifestyle signature.</title>
        <authorList>
            <person name="Morin E."/>
            <person name="San Clemente H."/>
            <person name="Chen E.C.H."/>
            <person name="De La Providencia I."/>
            <person name="Hainaut M."/>
            <person name="Kuo A."/>
            <person name="Kohler A."/>
            <person name="Murat C."/>
            <person name="Tang N."/>
            <person name="Roy S."/>
            <person name="Loubradou J."/>
            <person name="Henrissat B."/>
            <person name="Grigoriev I.V."/>
            <person name="Corradi N."/>
            <person name="Roux C."/>
            <person name="Martin F.M."/>
        </authorList>
    </citation>
    <scope>NUCLEOTIDE SEQUENCE [LARGE SCALE GENOMIC DNA]</scope>
    <source>
        <strain evidence="2 3">DAOM 227022</strain>
    </source>
</reference>
<evidence type="ECO:0000313" key="2">
    <source>
        <dbReference type="EMBL" id="RIA85804.1"/>
    </source>
</evidence>
<dbReference type="Proteomes" id="UP000265703">
    <property type="component" value="Unassembled WGS sequence"/>
</dbReference>
<dbReference type="OrthoDB" id="581739at2759"/>
<dbReference type="EMBL" id="QKYT01000403">
    <property type="protein sequence ID" value="RIA85804.1"/>
    <property type="molecule type" value="Genomic_DNA"/>
</dbReference>
<name>A0A397ST12_9GLOM</name>
<dbReference type="InterPro" id="IPR001229">
    <property type="entry name" value="Jacalin-like_lectin_dom"/>
</dbReference>
<protein>
    <recommendedName>
        <fullName evidence="1">Jacalin-type lectin domain-containing protein</fullName>
    </recommendedName>
</protein>
<dbReference type="Pfam" id="PF01419">
    <property type="entry name" value="Jacalin"/>
    <property type="match status" value="1"/>
</dbReference>
<evidence type="ECO:0000259" key="1">
    <source>
        <dbReference type="SMART" id="SM00915"/>
    </source>
</evidence>
<gene>
    <name evidence="2" type="ORF">C1645_830250</name>
</gene>
<organism evidence="2 3">
    <name type="scientific">Glomus cerebriforme</name>
    <dbReference type="NCBI Taxonomy" id="658196"/>
    <lineage>
        <taxon>Eukaryota</taxon>
        <taxon>Fungi</taxon>
        <taxon>Fungi incertae sedis</taxon>
        <taxon>Mucoromycota</taxon>
        <taxon>Glomeromycotina</taxon>
        <taxon>Glomeromycetes</taxon>
        <taxon>Glomerales</taxon>
        <taxon>Glomeraceae</taxon>
        <taxon>Glomus</taxon>
    </lineage>
</organism>
<accession>A0A397ST12</accession>
<proteinExistence type="predicted"/>
<dbReference type="Gene3D" id="2.100.10.30">
    <property type="entry name" value="Jacalin-like lectin domain"/>
    <property type="match status" value="1"/>
</dbReference>
<sequence length="190" mass="20691">MSVIVKSIERNRGGPGGRGAGIDDFKDIFLNNGPGIKSIKIKSIKTQCGDVVYKLQFSYNIMIIDGESIVYEGQSFGQGYGGVDQALILDNNEQLTGINGRYGFFDNYTVINYLEFQTSQRNVSCGKYIAAGDTPFTLPAGVIYGFNGGYVDSIGTYVIEEAMQPITSITDNCPKPPLVLALSYYPTCNE</sequence>
<dbReference type="InterPro" id="IPR036404">
    <property type="entry name" value="Jacalin-like_lectin_dom_sf"/>
</dbReference>